<proteinExistence type="predicted"/>
<dbReference type="Proteomes" id="UP000199138">
    <property type="component" value="Unassembled WGS sequence"/>
</dbReference>
<dbReference type="STRING" id="1224947.SAMN05216480_1236"/>
<evidence type="ECO:0000313" key="2">
    <source>
        <dbReference type="Proteomes" id="UP000199138"/>
    </source>
</evidence>
<dbReference type="EMBL" id="FPBK01000023">
    <property type="protein sequence ID" value="SFU77007.1"/>
    <property type="molecule type" value="Genomic_DNA"/>
</dbReference>
<protein>
    <submittedName>
        <fullName evidence="1">Uncharacterized protein</fullName>
    </submittedName>
</protein>
<keyword evidence="2" id="KW-1185">Reference proteome</keyword>
<evidence type="ECO:0000313" key="1">
    <source>
        <dbReference type="EMBL" id="SFU77007.1"/>
    </source>
</evidence>
<dbReference type="AlphaFoldDB" id="A0A1I7IVM7"/>
<dbReference type="RefSeq" id="WP_093026549.1">
    <property type="nucleotide sequence ID" value="NZ_FPBK01000023.1"/>
</dbReference>
<organism evidence="1 2">
    <name type="scientific">Pustulibacterium marinum</name>
    <dbReference type="NCBI Taxonomy" id="1224947"/>
    <lineage>
        <taxon>Bacteria</taxon>
        <taxon>Pseudomonadati</taxon>
        <taxon>Bacteroidota</taxon>
        <taxon>Flavobacteriia</taxon>
        <taxon>Flavobacteriales</taxon>
        <taxon>Flavobacteriaceae</taxon>
        <taxon>Pustulibacterium</taxon>
    </lineage>
</organism>
<gene>
    <name evidence="1" type="ORF">SAMN05216480_1236</name>
</gene>
<reference evidence="1 2" key="1">
    <citation type="submission" date="2016-10" db="EMBL/GenBank/DDBJ databases">
        <authorList>
            <person name="de Groot N.N."/>
        </authorList>
    </citation>
    <scope>NUCLEOTIDE SEQUENCE [LARGE SCALE GENOMIC DNA]</scope>
    <source>
        <strain evidence="1 2">CGMCC 1.12333</strain>
    </source>
</reference>
<name>A0A1I7IVM7_9FLAO</name>
<sequence>MKTQIKNLRSGAKNQVLNSDVDYTLLPKATSHVGHAGSNYNDCQPVWKKVVAENSEQISVKIKGLKFTLKAIYSVSGKSVDYHTPLTNEELEILAPVKPSRKPAYLIIGFSNRVEVSNGQNSHMVICPSLVDILD</sequence>
<accession>A0A1I7IVM7</accession>